<feature type="transmembrane region" description="Helical" evidence="1">
    <location>
        <begin position="32"/>
        <end position="52"/>
    </location>
</feature>
<dbReference type="EMBL" id="BMGC01000004">
    <property type="protein sequence ID" value="GGB22637.1"/>
    <property type="molecule type" value="Genomic_DNA"/>
</dbReference>
<comment type="caution">
    <text evidence="2">The sequence shown here is derived from an EMBL/GenBank/DDBJ whole genome shotgun (WGS) entry which is preliminary data.</text>
</comment>
<name>A0A916WR43_9ACTN</name>
<protein>
    <submittedName>
        <fullName evidence="2">Uncharacterized protein</fullName>
    </submittedName>
</protein>
<dbReference type="RefSeq" id="WP_188585352.1">
    <property type="nucleotide sequence ID" value="NZ_BMGC01000004.1"/>
</dbReference>
<proteinExistence type="predicted"/>
<feature type="transmembrane region" description="Helical" evidence="1">
    <location>
        <begin position="58"/>
        <end position="78"/>
    </location>
</feature>
<dbReference type="Proteomes" id="UP000621454">
    <property type="component" value="Unassembled WGS sequence"/>
</dbReference>
<evidence type="ECO:0000256" key="1">
    <source>
        <dbReference type="SAM" id="Phobius"/>
    </source>
</evidence>
<keyword evidence="3" id="KW-1185">Reference proteome</keyword>
<sequence length="104" mass="10889">MATAADKLTVQVNPVYVQGNTWGDKVSRSAKAITGGITALLGIVTPLIAILGDVSIPAQVYAWISGAIAVLTAFNVWLTANTPKVADIADSTEDLVEDVLHRDV</sequence>
<dbReference type="AlphaFoldDB" id="A0A916WR43"/>
<organism evidence="2 3">
    <name type="scientific">Gordonia jinhuaensis</name>
    <dbReference type="NCBI Taxonomy" id="1517702"/>
    <lineage>
        <taxon>Bacteria</taxon>
        <taxon>Bacillati</taxon>
        <taxon>Actinomycetota</taxon>
        <taxon>Actinomycetes</taxon>
        <taxon>Mycobacteriales</taxon>
        <taxon>Gordoniaceae</taxon>
        <taxon>Gordonia</taxon>
    </lineage>
</organism>
<accession>A0A916WR43</accession>
<evidence type="ECO:0000313" key="2">
    <source>
        <dbReference type="EMBL" id="GGB22637.1"/>
    </source>
</evidence>
<reference evidence="2" key="2">
    <citation type="submission" date="2020-09" db="EMBL/GenBank/DDBJ databases">
        <authorList>
            <person name="Sun Q."/>
            <person name="Zhou Y."/>
        </authorList>
    </citation>
    <scope>NUCLEOTIDE SEQUENCE</scope>
    <source>
        <strain evidence="2">CGMCC 1.12827</strain>
    </source>
</reference>
<evidence type="ECO:0000313" key="3">
    <source>
        <dbReference type="Proteomes" id="UP000621454"/>
    </source>
</evidence>
<keyword evidence="1" id="KW-0472">Membrane</keyword>
<gene>
    <name evidence="2" type="ORF">GCM10011489_08560</name>
</gene>
<keyword evidence="1" id="KW-1133">Transmembrane helix</keyword>
<keyword evidence="1" id="KW-0812">Transmembrane</keyword>
<reference evidence="2" key="1">
    <citation type="journal article" date="2014" name="Int. J. Syst. Evol. Microbiol.">
        <title>Complete genome sequence of Corynebacterium casei LMG S-19264T (=DSM 44701T), isolated from a smear-ripened cheese.</title>
        <authorList>
            <consortium name="US DOE Joint Genome Institute (JGI-PGF)"/>
            <person name="Walter F."/>
            <person name="Albersmeier A."/>
            <person name="Kalinowski J."/>
            <person name="Ruckert C."/>
        </authorList>
    </citation>
    <scope>NUCLEOTIDE SEQUENCE</scope>
    <source>
        <strain evidence="2">CGMCC 1.12827</strain>
    </source>
</reference>